<protein>
    <submittedName>
        <fullName evidence="3">Uncharacterized protein LOC117643464</fullName>
    </submittedName>
</protein>
<dbReference type="GeneID" id="117643464"/>
<feature type="transmembrane region" description="Helical" evidence="1">
    <location>
        <begin position="29"/>
        <end position="55"/>
    </location>
</feature>
<keyword evidence="1" id="KW-0472">Membrane</keyword>
<dbReference type="KEGG" id="tpal:117643464"/>
<feature type="transmembrane region" description="Helical" evidence="1">
    <location>
        <begin position="232"/>
        <end position="254"/>
    </location>
</feature>
<feature type="transmembrane region" description="Helical" evidence="1">
    <location>
        <begin position="329"/>
        <end position="351"/>
    </location>
</feature>
<proteinExistence type="predicted"/>
<dbReference type="InParanoid" id="A0A6P8YN59"/>
<sequence length="361" mass="40658">MDGIVDALQLWRELLIPVRKQPGNRHSYYWRWVVGSRLMLTLCSTMGALILGAALHADTVDEMSRGVRMEFAFLLIIPTTTFFMSRRQLLDKELSELQQVAQLLAAHSHNNKESLKKACSWTEYLLRYSKVYAMADTFTLIIPLIMSQERMEVPMWPWPPGKVWVLIGSLSQVCLGTPFAVHCFLSMSLYTSVIMIIVSLYQVLASTTLAADTPAKWKEVAMLDSKMSKVGMAVRDSLSLLSTFSLILLLTPLGSSLMALKGKFDLFTAVSIPYTMLYVAMCTMGHNLKDASDRVAASAYNGQWVELRDQASHTYVLTIMSRRARPHAVFARFGMGMVDLVTCLEVLRSWYSLLQLVAKVF</sequence>
<dbReference type="OrthoDB" id="10578269at2759"/>
<feature type="transmembrane region" description="Helical" evidence="1">
    <location>
        <begin position="67"/>
        <end position="85"/>
    </location>
</feature>
<evidence type="ECO:0000313" key="3">
    <source>
        <dbReference type="RefSeq" id="XP_034238276.1"/>
    </source>
</evidence>
<dbReference type="RefSeq" id="XP_034238276.1">
    <property type="nucleotide sequence ID" value="XM_034382385.1"/>
</dbReference>
<keyword evidence="2" id="KW-1185">Reference proteome</keyword>
<reference evidence="3" key="1">
    <citation type="submission" date="2025-08" db="UniProtKB">
        <authorList>
            <consortium name="RefSeq"/>
        </authorList>
    </citation>
    <scope>IDENTIFICATION</scope>
    <source>
        <tissue evidence="3">Total insect</tissue>
    </source>
</reference>
<accession>A0A6P8YN59</accession>
<name>A0A6P8YN59_THRPL</name>
<evidence type="ECO:0000256" key="1">
    <source>
        <dbReference type="SAM" id="Phobius"/>
    </source>
</evidence>
<evidence type="ECO:0000313" key="2">
    <source>
        <dbReference type="Proteomes" id="UP000515158"/>
    </source>
</evidence>
<keyword evidence="1" id="KW-0812">Transmembrane</keyword>
<keyword evidence="1" id="KW-1133">Transmembrane helix</keyword>
<dbReference type="Proteomes" id="UP000515158">
    <property type="component" value="Unplaced"/>
</dbReference>
<feature type="transmembrane region" description="Helical" evidence="1">
    <location>
        <begin position="187"/>
        <end position="211"/>
    </location>
</feature>
<dbReference type="AlphaFoldDB" id="A0A6P8YN59"/>
<gene>
    <name evidence="3" type="primary">LOC117643464</name>
</gene>
<organism evidence="3">
    <name type="scientific">Thrips palmi</name>
    <name type="common">Melon thrips</name>
    <dbReference type="NCBI Taxonomy" id="161013"/>
    <lineage>
        <taxon>Eukaryota</taxon>
        <taxon>Metazoa</taxon>
        <taxon>Ecdysozoa</taxon>
        <taxon>Arthropoda</taxon>
        <taxon>Hexapoda</taxon>
        <taxon>Insecta</taxon>
        <taxon>Pterygota</taxon>
        <taxon>Neoptera</taxon>
        <taxon>Paraneoptera</taxon>
        <taxon>Thysanoptera</taxon>
        <taxon>Terebrantia</taxon>
        <taxon>Thripoidea</taxon>
        <taxon>Thripidae</taxon>
        <taxon>Thrips</taxon>
    </lineage>
</organism>
<feature type="transmembrane region" description="Helical" evidence="1">
    <location>
        <begin position="131"/>
        <end position="151"/>
    </location>
</feature>
<feature type="transmembrane region" description="Helical" evidence="1">
    <location>
        <begin position="266"/>
        <end position="284"/>
    </location>
</feature>